<reference evidence="1 2" key="1">
    <citation type="submission" date="2017-07" db="EMBL/GenBank/DDBJ databases">
        <title>The complete genome sequence of Bacillus mesonae strain H20-5, an efficient strain improving plant abiotic stress resistance.</title>
        <authorList>
            <person name="Kim S.Y."/>
            <person name="Song H."/>
            <person name="Sang M.K."/>
            <person name="Weon H.-Y."/>
            <person name="Song J."/>
        </authorList>
    </citation>
    <scope>NUCLEOTIDE SEQUENCE [LARGE SCALE GENOMIC DNA]</scope>
    <source>
        <strain evidence="1 2">H20-5</strain>
    </source>
</reference>
<sequence>MAVNIIDADSYIALNVIVIEDWTDSDEARKQRLLNVALSTLNRVYPKYTIPDNAVYEYAAVLARAFNDTNVQKQDGVKTVQLSNLLITFEAGKDSLESLIPAVAVDLISKENGVMLGGSGGKRVKWTVL</sequence>
<name>A0A3T0HVB8_9BACI</name>
<dbReference type="AlphaFoldDB" id="A0A3T0HVB8"/>
<dbReference type="OrthoDB" id="2886756at2"/>
<organism evidence="1 2">
    <name type="scientific">Neobacillus mesonae</name>
    <dbReference type="NCBI Taxonomy" id="1193713"/>
    <lineage>
        <taxon>Bacteria</taxon>
        <taxon>Bacillati</taxon>
        <taxon>Bacillota</taxon>
        <taxon>Bacilli</taxon>
        <taxon>Bacillales</taxon>
        <taxon>Bacillaceae</taxon>
        <taxon>Neobacillus</taxon>
    </lineage>
</organism>
<evidence type="ECO:0000313" key="2">
    <source>
        <dbReference type="Proteomes" id="UP000282892"/>
    </source>
</evidence>
<keyword evidence="2" id="KW-1185">Reference proteome</keyword>
<protein>
    <submittedName>
        <fullName evidence="1">Uncharacterized protein</fullName>
    </submittedName>
</protein>
<proteinExistence type="predicted"/>
<gene>
    <name evidence="1" type="ORF">CHR53_07275</name>
</gene>
<evidence type="ECO:0000313" key="1">
    <source>
        <dbReference type="EMBL" id="AZU61069.1"/>
    </source>
</evidence>
<dbReference type="RefSeq" id="WP_127485911.1">
    <property type="nucleotide sequence ID" value="NZ_CP022572.1"/>
</dbReference>
<dbReference type="KEGG" id="nmk:CHR53_07275"/>
<dbReference type="EMBL" id="CP022572">
    <property type="protein sequence ID" value="AZU61069.1"/>
    <property type="molecule type" value="Genomic_DNA"/>
</dbReference>
<accession>A0A3T0HVB8</accession>
<dbReference type="Proteomes" id="UP000282892">
    <property type="component" value="Chromosome"/>
</dbReference>